<evidence type="ECO:0000313" key="2">
    <source>
        <dbReference type="Proteomes" id="UP000289794"/>
    </source>
</evidence>
<evidence type="ECO:0000313" key="1">
    <source>
        <dbReference type="EMBL" id="QBE95244.1"/>
    </source>
</evidence>
<gene>
    <name evidence="1" type="ORF">PMF13cell1_00759</name>
</gene>
<dbReference type="KEGG" id="bpro:PMF13cell1_00759"/>
<protein>
    <submittedName>
        <fullName evidence="1">Uncharacterized protein</fullName>
    </submittedName>
</protein>
<accession>A0A4P6LSN3</accession>
<name>A0A4P6LSN3_9FIRM</name>
<reference evidence="1 2" key="1">
    <citation type="submission" date="2019-01" db="EMBL/GenBank/DDBJ databases">
        <title>PMF-metabolizing Aryl O-demethylase.</title>
        <authorList>
            <person name="Kim M."/>
        </authorList>
    </citation>
    <scope>NUCLEOTIDE SEQUENCE [LARGE SCALE GENOMIC DNA]</scope>
    <source>
        <strain evidence="1 2">PMF1</strain>
    </source>
</reference>
<proteinExistence type="predicted"/>
<organism evidence="1 2">
    <name type="scientific">Blautia producta</name>
    <dbReference type="NCBI Taxonomy" id="33035"/>
    <lineage>
        <taxon>Bacteria</taxon>
        <taxon>Bacillati</taxon>
        <taxon>Bacillota</taxon>
        <taxon>Clostridia</taxon>
        <taxon>Lachnospirales</taxon>
        <taxon>Lachnospiraceae</taxon>
        <taxon>Blautia</taxon>
    </lineage>
</organism>
<dbReference type="EMBL" id="CP035945">
    <property type="protein sequence ID" value="QBE95244.1"/>
    <property type="molecule type" value="Genomic_DNA"/>
</dbReference>
<dbReference type="AlphaFoldDB" id="A0A4P6LSN3"/>
<sequence>MRICSICRAKKEETEFRLMKKRNRRNSYCRECERWYMQKYMRAYREIKLNADLTAIRGKDERGTL</sequence>
<dbReference type="Proteomes" id="UP000289794">
    <property type="component" value="Chromosome"/>
</dbReference>